<dbReference type="Proteomes" id="UP000254879">
    <property type="component" value="Unassembled WGS sequence"/>
</dbReference>
<dbReference type="Pfam" id="PF00188">
    <property type="entry name" value="CAP"/>
    <property type="match status" value="1"/>
</dbReference>
<reference evidence="3 4" key="1">
    <citation type="submission" date="2018-06" db="EMBL/GenBank/DDBJ databases">
        <authorList>
            <consortium name="Pathogen Informatics"/>
            <person name="Doyle S."/>
        </authorList>
    </citation>
    <scope>NUCLEOTIDE SEQUENCE [LARGE SCALE GENOMIC DNA]</scope>
    <source>
        <strain evidence="4">NCTC 10815</strain>
    </source>
</reference>
<dbReference type="InterPro" id="IPR014044">
    <property type="entry name" value="CAP_dom"/>
</dbReference>
<dbReference type="SUPFAM" id="SSF55797">
    <property type="entry name" value="PR-1-like"/>
    <property type="match status" value="1"/>
</dbReference>
<dbReference type="AlphaFoldDB" id="A0A378MGQ0"/>
<organism evidence="3 4">
    <name type="scientific">Listeria grayi</name>
    <name type="common">Listeria murrayi</name>
    <dbReference type="NCBI Taxonomy" id="1641"/>
    <lineage>
        <taxon>Bacteria</taxon>
        <taxon>Bacillati</taxon>
        <taxon>Bacillota</taxon>
        <taxon>Bacilli</taxon>
        <taxon>Bacillales</taxon>
        <taxon>Listeriaceae</taxon>
        <taxon>Listeria</taxon>
    </lineage>
</organism>
<proteinExistence type="predicted"/>
<feature type="domain" description="SCP" evidence="1">
    <location>
        <begin position="239"/>
        <end position="340"/>
    </location>
</feature>
<evidence type="ECO:0000259" key="1">
    <source>
        <dbReference type="Pfam" id="PF00188"/>
    </source>
</evidence>
<gene>
    <name evidence="3" type="ORF">NCTC10815_02920</name>
</gene>
<protein>
    <submittedName>
        <fullName evidence="3">Uncharacterized protein, YkwD family</fullName>
    </submittedName>
</protein>
<name>A0A378MGQ0_LISGR</name>
<dbReference type="PANTHER" id="PTHR31157:SF26">
    <property type="entry name" value="SCP-LIKE EXTRACELLULAR PROTEIN"/>
    <property type="match status" value="1"/>
</dbReference>
<dbReference type="InterPro" id="IPR035940">
    <property type="entry name" value="CAP_sf"/>
</dbReference>
<dbReference type="CDD" id="cd05379">
    <property type="entry name" value="CAP_bacterial"/>
    <property type="match status" value="1"/>
</dbReference>
<dbReference type="EMBL" id="UGPG01000001">
    <property type="protein sequence ID" value="STY45539.1"/>
    <property type="molecule type" value="Genomic_DNA"/>
</dbReference>
<feature type="domain" description="CAP-associated" evidence="2">
    <location>
        <begin position="68"/>
        <end position="208"/>
    </location>
</feature>
<evidence type="ECO:0000259" key="2">
    <source>
        <dbReference type="Pfam" id="PF14504"/>
    </source>
</evidence>
<dbReference type="RefSeq" id="WP_003758207.1">
    <property type="nucleotide sequence ID" value="NZ_CABKNG010000002.1"/>
</dbReference>
<dbReference type="Gene3D" id="3.40.33.10">
    <property type="entry name" value="CAP"/>
    <property type="match status" value="1"/>
</dbReference>
<dbReference type="InterPro" id="IPR029410">
    <property type="entry name" value="CAP_assoc"/>
</dbReference>
<accession>A0A378MGQ0</accession>
<evidence type="ECO:0000313" key="3">
    <source>
        <dbReference type="EMBL" id="STY45539.1"/>
    </source>
</evidence>
<dbReference type="PANTHER" id="PTHR31157">
    <property type="entry name" value="SCP DOMAIN-CONTAINING PROTEIN"/>
    <property type="match status" value="1"/>
</dbReference>
<evidence type="ECO:0000313" key="4">
    <source>
        <dbReference type="Proteomes" id="UP000254879"/>
    </source>
</evidence>
<dbReference type="Pfam" id="PF14504">
    <property type="entry name" value="CAP_assoc_N"/>
    <property type="match status" value="1"/>
</dbReference>
<sequence>MKFILKVILLLAICLFIGYNTNLFFSKPVNNENPSDKAVKLDEHLKDKKLTKDEKKELVSKSSLAKYINKNVSSLEKEFGKPVRIDPSEYGYQSYIFNPKNAGYMQAGVRDQKVQTIYALGNDLNLEPYKIGMSAEKIFTDANLQSDLAFYYQDNYYRFELSEEDLNIHPLVNLGSGVYAQLNFDRMTSKLVSIRYVNKLALIKLHPYEMTYQGDVFTETVSPEKRKKIDAAEDQQIFEITNIIRDRYGVGTLLYNDRVATVAYNHSVDMKVNDYFDHESPKYGSLADRFSRANIPYKEAGENLAFNYIDAGAVVEGWLNSEGHRANLLNKSFKEVGNGTFQKYYTQNFLTK</sequence>